<dbReference type="GO" id="GO:0043007">
    <property type="term" value="P:maintenance of rDNA"/>
    <property type="evidence" value="ECO:0007669"/>
    <property type="project" value="EnsemblFungi"/>
</dbReference>
<dbReference type="GO" id="GO:0003688">
    <property type="term" value="F:DNA replication origin binding"/>
    <property type="evidence" value="ECO:0007669"/>
    <property type="project" value="EnsemblFungi"/>
</dbReference>
<dbReference type="HOGENOM" id="CLU_108124_0_0_1"/>
<dbReference type="Gene3D" id="3.40.50.300">
    <property type="entry name" value="P-loop containing nucleotide triphosphate hydrolases"/>
    <property type="match status" value="1"/>
</dbReference>
<dbReference type="GO" id="GO:0035861">
    <property type="term" value="C:site of double-strand break"/>
    <property type="evidence" value="ECO:0007669"/>
    <property type="project" value="EnsemblFungi"/>
</dbReference>
<proteinExistence type="predicted"/>
<organism evidence="1 2">
    <name type="scientific">Tetrapisispora phaffii (strain ATCC 24235 / CBS 4417 / NBRC 1672 / NRRL Y-8282 / UCD 70-5)</name>
    <name type="common">Yeast</name>
    <name type="synonym">Fabospora phaffii</name>
    <dbReference type="NCBI Taxonomy" id="1071381"/>
    <lineage>
        <taxon>Eukaryota</taxon>
        <taxon>Fungi</taxon>
        <taxon>Dikarya</taxon>
        <taxon>Ascomycota</taxon>
        <taxon>Saccharomycotina</taxon>
        <taxon>Saccharomycetes</taxon>
        <taxon>Saccharomycetales</taxon>
        <taxon>Saccharomycetaceae</taxon>
        <taxon>Tetrapisispora</taxon>
    </lineage>
</organism>
<dbReference type="AlphaFoldDB" id="G8BRT2"/>
<dbReference type="eggNOG" id="ENOG502S2QF">
    <property type="taxonomic scope" value="Eukaryota"/>
</dbReference>
<name>G8BRT2_TETPH</name>
<dbReference type="RefSeq" id="XP_003684892.1">
    <property type="nucleotide sequence ID" value="XM_003684844.1"/>
</dbReference>
<keyword evidence="2" id="KW-1185">Reference proteome</keyword>
<sequence length="232" mass="26474">MNANFDNLNLLTAWVPDSTTAVTEFITKALLNSAESSAPDIFLKLYFIDATNSFPISQFQETIPICDENNHIYENIRITTCLDLNELLININKMTQLIAINRFKKQQKSDNSAKQSIKDQQGICRSGILVFINGIEIMFRNSQIKSSNEKSHYLLREAMLKLRVMANQYTPSEEETSLKTVLQFPVTEVFASTSKDLSQNKKNGKRMKNKQHIKGNTVGEYICKFYVDQIVS</sequence>
<dbReference type="GO" id="GO:0005634">
    <property type="term" value="C:nucleus"/>
    <property type="evidence" value="ECO:0007669"/>
    <property type="project" value="InterPro"/>
</dbReference>
<dbReference type="GO" id="GO:0000730">
    <property type="term" value="P:DNA recombinase assembly"/>
    <property type="evidence" value="ECO:0007669"/>
    <property type="project" value="EnsemblFungi"/>
</dbReference>
<dbReference type="Pfam" id="PF16834">
    <property type="entry name" value="CSM2"/>
    <property type="match status" value="1"/>
</dbReference>
<dbReference type="OrthoDB" id="4067310at2759"/>
<gene>
    <name evidence="1" type="primary">TPHA0C03050</name>
    <name evidence="1" type="ordered locus">TPHA_0C03050</name>
</gene>
<accession>G8BRT2</accession>
<reference evidence="1 2" key="1">
    <citation type="journal article" date="2011" name="Proc. Natl. Acad. Sci. U.S.A.">
        <title>Evolutionary erosion of yeast sex chromosomes by mating-type switching accidents.</title>
        <authorList>
            <person name="Gordon J.L."/>
            <person name="Armisen D."/>
            <person name="Proux-Wera E."/>
            <person name="Oheigeartaigh S.S."/>
            <person name="Byrne K.P."/>
            <person name="Wolfe K.H."/>
        </authorList>
    </citation>
    <scope>NUCLEOTIDE SEQUENCE [LARGE SCALE GENOMIC DNA]</scope>
    <source>
        <strain evidence="2">ATCC 24235 / CBS 4417 / NBRC 1672 / NRRL Y-8282 / UCD 70-5</strain>
    </source>
</reference>
<evidence type="ECO:0000313" key="2">
    <source>
        <dbReference type="Proteomes" id="UP000005666"/>
    </source>
</evidence>
<dbReference type="EMBL" id="HE612858">
    <property type="protein sequence ID" value="CCE62458.1"/>
    <property type="molecule type" value="Genomic_DNA"/>
</dbReference>
<dbReference type="STRING" id="1071381.G8BRT2"/>
<dbReference type="CDD" id="cd19478">
    <property type="entry name" value="Csm2"/>
    <property type="match status" value="1"/>
</dbReference>
<dbReference type="InterPro" id="IPR031783">
    <property type="entry name" value="Csm2"/>
</dbReference>
<dbReference type="InterPro" id="IPR027417">
    <property type="entry name" value="P-loop_NTPase"/>
</dbReference>
<dbReference type="Proteomes" id="UP000005666">
    <property type="component" value="Chromosome 3"/>
</dbReference>
<evidence type="ECO:0000313" key="1">
    <source>
        <dbReference type="EMBL" id="CCE62458.1"/>
    </source>
</evidence>
<dbReference type="GO" id="GO:0045132">
    <property type="term" value="P:meiotic chromosome segregation"/>
    <property type="evidence" value="ECO:0007669"/>
    <property type="project" value="EnsemblFungi"/>
</dbReference>
<dbReference type="GO" id="GO:0097196">
    <property type="term" value="C:Shu complex"/>
    <property type="evidence" value="ECO:0007669"/>
    <property type="project" value="EnsemblFungi"/>
</dbReference>
<dbReference type="GO" id="GO:0003697">
    <property type="term" value="F:single-stranded DNA binding"/>
    <property type="evidence" value="ECO:0007669"/>
    <property type="project" value="EnsemblFungi"/>
</dbReference>
<dbReference type="KEGG" id="tpf:TPHA_0C03050"/>
<dbReference type="OMA" id="WDLITAW"/>
<dbReference type="GeneID" id="11533491"/>
<protein>
    <submittedName>
        <fullName evidence="1">Uncharacterized protein</fullName>
    </submittedName>
</protein>